<keyword evidence="2" id="KW-1185">Reference proteome</keyword>
<gene>
    <name evidence="1" type="ORF">BKM31_14425</name>
</gene>
<dbReference type="STRING" id="1909395.BKM31_14425"/>
<reference evidence="2" key="1">
    <citation type="journal article" date="2017" name="Med. Chem. Commun.">
        <title>Nonomuraea sp. ATCC 55076 harbours the largest actinomycete chromosome to date and the kistamicin biosynthetic gene cluster.</title>
        <authorList>
            <person name="Nazari B."/>
            <person name="Forneris C.C."/>
            <person name="Gibson M.I."/>
            <person name="Moon K."/>
            <person name="Schramma K.R."/>
            <person name="Seyedsayamdost M.R."/>
        </authorList>
    </citation>
    <scope>NUCLEOTIDE SEQUENCE [LARGE SCALE GENOMIC DNA]</scope>
    <source>
        <strain evidence="2">ATCC 55076</strain>
    </source>
</reference>
<dbReference type="EMBL" id="CP017717">
    <property type="protein sequence ID" value="AQZ62497.1"/>
    <property type="molecule type" value="Genomic_DNA"/>
</dbReference>
<evidence type="ECO:0000313" key="1">
    <source>
        <dbReference type="EMBL" id="AQZ62497.1"/>
    </source>
</evidence>
<dbReference type="KEGG" id="noa:BKM31_14425"/>
<protein>
    <submittedName>
        <fullName evidence="1">Uncharacterized protein</fullName>
    </submittedName>
</protein>
<evidence type="ECO:0000313" key="2">
    <source>
        <dbReference type="Proteomes" id="UP000190797"/>
    </source>
</evidence>
<dbReference type="AlphaFoldDB" id="A0A1U9ZX30"/>
<dbReference type="Proteomes" id="UP000190797">
    <property type="component" value="Chromosome"/>
</dbReference>
<sequence length="95" mass="10267">MLQVEVLDVQRQDFGGSGRSRSGMSRRDSRRWIVALATARVSSALSLRRSASAGTIGAAQCFLGWHQVSHEVTAARSRFQVAGARIVPHSCATAR</sequence>
<proteinExistence type="predicted"/>
<name>A0A1U9ZX30_9ACTN</name>
<accession>A0A1U9ZX30</accession>
<organism evidence="1 2">
    <name type="scientific">[Actinomadura] parvosata subsp. kistnae</name>
    <dbReference type="NCBI Taxonomy" id="1909395"/>
    <lineage>
        <taxon>Bacteria</taxon>
        <taxon>Bacillati</taxon>
        <taxon>Actinomycetota</taxon>
        <taxon>Actinomycetes</taxon>
        <taxon>Streptosporangiales</taxon>
        <taxon>Streptosporangiaceae</taxon>
        <taxon>Nonomuraea</taxon>
    </lineage>
</organism>